<feature type="domain" description="Semialdehyde dehydrogenase NAD-binding" evidence="17">
    <location>
        <begin position="6"/>
        <end position="121"/>
    </location>
</feature>
<evidence type="ECO:0000256" key="16">
    <source>
        <dbReference type="NCBIfam" id="TIGR01296"/>
    </source>
</evidence>
<gene>
    <name evidence="18" type="ORF">NEJAP_1473</name>
</gene>
<keyword evidence="12 18" id="KW-0560">Oxidoreductase</keyword>
<dbReference type="UniPathway" id="UPA00034">
    <property type="reaction ID" value="UER00016"/>
</dbReference>
<proteinExistence type="inferred from homology"/>
<dbReference type="InterPro" id="IPR000319">
    <property type="entry name" value="Asp-semialdehyde_DH_CS"/>
</dbReference>
<dbReference type="CDD" id="cd02316">
    <property type="entry name" value="VcASADH2_like_N"/>
    <property type="match status" value="1"/>
</dbReference>
<dbReference type="UniPathway" id="UPA00050">
    <property type="reaction ID" value="UER00463"/>
</dbReference>
<evidence type="ECO:0000256" key="9">
    <source>
        <dbReference type="ARBA" id="ARBA00022697"/>
    </source>
</evidence>
<comment type="catalytic activity">
    <reaction evidence="15">
        <text>L-aspartate 4-semialdehyde + phosphate + NADP(+) = 4-phospho-L-aspartate + NADPH + H(+)</text>
        <dbReference type="Rhea" id="RHEA:24284"/>
        <dbReference type="ChEBI" id="CHEBI:15378"/>
        <dbReference type="ChEBI" id="CHEBI:43474"/>
        <dbReference type="ChEBI" id="CHEBI:57535"/>
        <dbReference type="ChEBI" id="CHEBI:57783"/>
        <dbReference type="ChEBI" id="CHEBI:58349"/>
        <dbReference type="ChEBI" id="CHEBI:537519"/>
        <dbReference type="EC" id="1.2.1.11"/>
    </reaction>
</comment>
<comment type="function">
    <text evidence="1">Catalyzes the NADPH-dependent formation of L-aspartate-semialdehyde (L-ASA) by the reductive dephosphorylation of L-aspartyl-4-phosphate.</text>
</comment>
<dbReference type="GO" id="GO:0004073">
    <property type="term" value="F:aspartate-semialdehyde dehydrogenase activity"/>
    <property type="evidence" value="ECO:0007669"/>
    <property type="project" value="UniProtKB-UniRule"/>
</dbReference>
<dbReference type="KEGG" id="njp:NEJAP_1473"/>
<evidence type="ECO:0000256" key="4">
    <source>
        <dbReference type="ARBA" id="ARBA00005097"/>
    </source>
</evidence>
<evidence type="ECO:0000256" key="13">
    <source>
        <dbReference type="ARBA" id="ARBA00023154"/>
    </source>
</evidence>
<dbReference type="NCBIfam" id="NF011456">
    <property type="entry name" value="PRK14874.1"/>
    <property type="match status" value="1"/>
</dbReference>
<keyword evidence="14" id="KW-0486">Methionine biosynthesis</keyword>
<dbReference type="Pfam" id="PF02774">
    <property type="entry name" value="Semialdhyde_dhC"/>
    <property type="match status" value="1"/>
</dbReference>
<protein>
    <recommendedName>
        <fullName evidence="7 16">Aspartate-semialdehyde dehydrogenase</fullName>
        <ecNumber evidence="7 16">1.2.1.11</ecNumber>
    </recommendedName>
</protein>
<sequence>MDRVFDVVVVGATGLVGENILSVLEERAFPIGNVYLLASERSTGTKITFKGQTLTVQSVVDFDFSQAQIAFFSASEEVAIQYAPIAADAGCVVIDTSSAFCNDPDVPLVIPEVNAYRIADFSIRNMISIPDAPLTQLLLALAPIHRSVGIDSINVSTYQAVSGVGRKGVGELAKQTTQLLNAKEIESHVFSKQIAFNVVPHAGNFLENGYTQEEMNLVLGTQKILDDPSVRVNPTCVRVPVFFGHSESVSIETQAYISADEVTEILQAVEGVDVIGKDHEMDFTTPVTDAAGSDVVYVSRVREDLHGHQGISLWITADNVKKGSALSAVQVAELVINDYL</sequence>
<evidence type="ECO:0000256" key="8">
    <source>
        <dbReference type="ARBA" id="ARBA00022605"/>
    </source>
</evidence>
<comment type="pathway">
    <text evidence="4">Amino-acid biosynthesis; L-threonine biosynthesis; L-threonine from L-aspartate: step 2/5.</text>
</comment>
<organism evidence="18 19">
    <name type="scientific">Neptunomonas japonica JAMM 1380</name>
    <dbReference type="NCBI Taxonomy" id="1441457"/>
    <lineage>
        <taxon>Bacteria</taxon>
        <taxon>Pseudomonadati</taxon>
        <taxon>Pseudomonadota</taxon>
        <taxon>Gammaproteobacteria</taxon>
        <taxon>Oceanospirillales</taxon>
        <taxon>Oceanospirillaceae</taxon>
        <taxon>Neptunomonas</taxon>
    </lineage>
</organism>
<keyword evidence="11" id="KW-0220">Diaminopimelate biosynthesis</keyword>
<dbReference type="InterPro" id="IPR036291">
    <property type="entry name" value="NAD(P)-bd_dom_sf"/>
</dbReference>
<evidence type="ECO:0000313" key="18">
    <source>
        <dbReference type="EMBL" id="BBB29425.1"/>
    </source>
</evidence>
<dbReference type="SUPFAM" id="SSF55347">
    <property type="entry name" value="Glyceraldehyde-3-phosphate dehydrogenase-like, C-terminal domain"/>
    <property type="match status" value="1"/>
</dbReference>
<keyword evidence="9" id="KW-0791">Threonine biosynthesis</keyword>
<evidence type="ECO:0000256" key="11">
    <source>
        <dbReference type="ARBA" id="ARBA00022915"/>
    </source>
</evidence>
<keyword evidence="19" id="KW-1185">Reference proteome</keyword>
<dbReference type="SMART" id="SM00859">
    <property type="entry name" value="Semialdhyde_dh"/>
    <property type="match status" value="1"/>
</dbReference>
<dbReference type="SUPFAM" id="SSF51735">
    <property type="entry name" value="NAD(P)-binding Rossmann-fold domains"/>
    <property type="match status" value="1"/>
</dbReference>
<evidence type="ECO:0000256" key="3">
    <source>
        <dbReference type="ARBA" id="ARBA00005076"/>
    </source>
</evidence>
<dbReference type="GO" id="GO:0009088">
    <property type="term" value="P:threonine biosynthetic process"/>
    <property type="evidence" value="ECO:0007669"/>
    <property type="project" value="UniProtKB-UniRule"/>
</dbReference>
<evidence type="ECO:0000256" key="1">
    <source>
        <dbReference type="ARBA" id="ARBA00002492"/>
    </source>
</evidence>
<evidence type="ECO:0000256" key="2">
    <source>
        <dbReference type="ARBA" id="ARBA00005021"/>
    </source>
</evidence>
<dbReference type="GO" id="GO:0046983">
    <property type="term" value="F:protein dimerization activity"/>
    <property type="evidence" value="ECO:0007669"/>
    <property type="project" value="InterPro"/>
</dbReference>
<dbReference type="PROSITE" id="PS01103">
    <property type="entry name" value="ASD"/>
    <property type="match status" value="1"/>
</dbReference>
<dbReference type="NCBIfam" id="NF004224">
    <property type="entry name" value="PRK05671.1"/>
    <property type="match status" value="1"/>
</dbReference>
<dbReference type="PIRSF" id="PIRSF000148">
    <property type="entry name" value="ASA_dh"/>
    <property type="match status" value="1"/>
</dbReference>
<dbReference type="NCBIfam" id="NF005957">
    <property type="entry name" value="PRK08040.1"/>
    <property type="match status" value="1"/>
</dbReference>
<keyword evidence="13" id="KW-0457">Lysine biosynthesis</keyword>
<dbReference type="Gene3D" id="3.40.50.720">
    <property type="entry name" value="NAD(P)-binding Rossmann-like Domain"/>
    <property type="match status" value="1"/>
</dbReference>
<evidence type="ECO:0000259" key="17">
    <source>
        <dbReference type="SMART" id="SM00859"/>
    </source>
</evidence>
<dbReference type="GO" id="GO:0009097">
    <property type="term" value="P:isoleucine biosynthetic process"/>
    <property type="evidence" value="ECO:0007669"/>
    <property type="project" value="UniProtKB-UniRule"/>
</dbReference>
<keyword evidence="10" id="KW-0521">NADP</keyword>
<dbReference type="GO" id="GO:0050661">
    <property type="term" value="F:NADP binding"/>
    <property type="evidence" value="ECO:0007669"/>
    <property type="project" value="InterPro"/>
</dbReference>
<comment type="subunit">
    <text evidence="6">Homodimer.</text>
</comment>
<evidence type="ECO:0000256" key="10">
    <source>
        <dbReference type="ARBA" id="ARBA00022857"/>
    </source>
</evidence>
<dbReference type="CDD" id="cd18131">
    <property type="entry name" value="ASADH_C_bac_euk_like"/>
    <property type="match status" value="1"/>
</dbReference>
<name>A0A7R6SVH5_9GAMM</name>
<dbReference type="PANTHER" id="PTHR46278">
    <property type="entry name" value="DEHYDROGENASE, PUTATIVE-RELATED"/>
    <property type="match status" value="1"/>
</dbReference>
<dbReference type="GO" id="GO:0019877">
    <property type="term" value="P:diaminopimelate biosynthetic process"/>
    <property type="evidence" value="ECO:0007669"/>
    <property type="project" value="UniProtKB-KW"/>
</dbReference>
<comment type="pathway">
    <text evidence="3">Amino-acid biosynthesis; L-lysine biosynthesis via DAP pathway; (S)-tetrahydrodipicolinate from L-aspartate: step 2/4.</text>
</comment>
<comment type="pathway">
    <text evidence="2">Amino-acid biosynthesis; L-methionine biosynthesis via de novo pathway; L-homoserine from L-aspartate: step 2/3.</text>
</comment>
<dbReference type="EC" id="1.2.1.11" evidence="7 16"/>
<evidence type="ECO:0000313" key="19">
    <source>
        <dbReference type="Proteomes" id="UP000595332"/>
    </source>
</evidence>
<dbReference type="GO" id="GO:0009086">
    <property type="term" value="P:methionine biosynthetic process"/>
    <property type="evidence" value="ECO:0007669"/>
    <property type="project" value="UniProtKB-UniRule"/>
</dbReference>
<evidence type="ECO:0000256" key="14">
    <source>
        <dbReference type="ARBA" id="ARBA00023167"/>
    </source>
</evidence>
<evidence type="ECO:0000256" key="6">
    <source>
        <dbReference type="ARBA" id="ARBA00011738"/>
    </source>
</evidence>
<dbReference type="UniPathway" id="UPA00051">
    <property type="reaction ID" value="UER00464"/>
</dbReference>
<evidence type="ECO:0000256" key="5">
    <source>
        <dbReference type="ARBA" id="ARBA00010584"/>
    </source>
</evidence>
<evidence type="ECO:0000256" key="15">
    <source>
        <dbReference type="ARBA" id="ARBA00047891"/>
    </source>
</evidence>
<dbReference type="PANTHER" id="PTHR46278:SF2">
    <property type="entry name" value="ASPARTATE-SEMIALDEHYDE DEHYDROGENASE"/>
    <property type="match status" value="1"/>
</dbReference>
<dbReference type="EMBL" id="AP014546">
    <property type="protein sequence ID" value="BBB29425.1"/>
    <property type="molecule type" value="Genomic_DNA"/>
</dbReference>
<dbReference type="Gene3D" id="3.30.360.10">
    <property type="entry name" value="Dihydrodipicolinate Reductase, domain 2"/>
    <property type="match status" value="1"/>
</dbReference>
<dbReference type="InterPro" id="IPR000534">
    <property type="entry name" value="Semialdehyde_DH_NAD-bd"/>
</dbReference>
<dbReference type="AlphaFoldDB" id="A0A7R6SVH5"/>
<dbReference type="GO" id="GO:0051287">
    <property type="term" value="F:NAD binding"/>
    <property type="evidence" value="ECO:0007669"/>
    <property type="project" value="InterPro"/>
</dbReference>
<keyword evidence="8" id="KW-0028">Amino-acid biosynthesis</keyword>
<dbReference type="RefSeq" id="WP_201350047.1">
    <property type="nucleotide sequence ID" value="NZ_AP014546.1"/>
</dbReference>
<dbReference type="GO" id="GO:0009089">
    <property type="term" value="P:lysine biosynthetic process via diaminopimelate"/>
    <property type="evidence" value="ECO:0007669"/>
    <property type="project" value="UniProtKB-UniRule"/>
</dbReference>
<dbReference type="InterPro" id="IPR005986">
    <property type="entry name" value="Asp_semialdehyde_DH_beta"/>
</dbReference>
<accession>A0A7R6SVH5</accession>
<reference evidence="18 19" key="1">
    <citation type="journal article" date="2008" name="Int. J. Syst. Evol. Microbiol.">
        <title>Neptunomonas japonica sp. nov., an Osedax japonicus symbiont-like bacterium isolated from sediment adjacent to sperm whale carcasses off Kagoshima, Japan.</title>
        <authorList>
            <person name="Miyazaki M."/>
            <person name="Nogi Y."/>
            <person name="Fujiwara Y."/>
            <person name="Kawato M."/>
            <person name="Kubokawa K."/>
            <person name="Horikoshi K."/>
        </authorList>
    </citation>
    <scope>NUCLEOTIDE SEQUENCE [LARGE SCALE GENOMIC DNA]</scope>
    <source>
        <strain evidence="18 19">JAMM 1380</strain>
    </source>
</reference>
<evidence type="ECO:0000256" key="12">
    <source>
        <dbReference type="ARBA" id="ARBA00023002"/>
    </source>
</evidence>
<dbReference type="NCBIfam" id="TIGR01296">
    <property type="entry name" value="asd_B"/>
    <property type="match status" value="1"/>
</dbReference>
<evidence type="ECO:0000256" key="7">
    <source>
        <dbReference type="ARBA" id="ARBA00013120"/>
    </source>
</evidence>
<dbReference type="InterPro" id="IPR012280">
    <property type="entry name" value="Semialdhyde_DH_dimer_dom"/>
</dbReference>
<dbReference type="Proteomes" id="UP000595332">
    <property type="component" value="Chromosome"/>
</dbReference>
<dbReference type="Pfam" id="PF01118">
    <property type="entry name" value="Semialdhyde_dh"/>
    <property type="match status" value="1"/>
</dbReference>
<comment type="similarity">
    <text evidence="5">Belongs to the aspartate-semialdehyde dehydrogenase family.</text>
</comment>